<sequence length="126" mass="14062">MHLNPYSPPTETTVRRLSRFVVRDRRVFLVAFAILFVAGLFVPTIEMFMGNISLGRQPVWLAYVGIFAPEYWGLAFPVIFGHITIVTLASWATAVAIQMARSPESQPLPRSSIQTDETVATRRAGP</sequence>
<dbReference type="Proteomes" id="UP000320672">
    <property type="component" value="Chromosome"/>
</dbReference>
<keyword evidence="2" id="KW-0812">Transmembrane</keyword>
<feature type="transmembrane region" description="Helical" evidence="2">
    <location>
        <begin position="27"/>
        <end position="54"/>
    </location>
</feature>
<dbReference type="RefSeq" id="WP_145351442.1">
    <property type="nucleotide sequence ID" value="NZ_CP036262.1"/>
</dbReference>
<organism evidence="3 4">
    <name type="scientific">Roseimaritima multifibrata</name>
    <dbReference type="NCBI Taxonomy" id="1930274"/>
    <lineage>
        <taxon>Bacteria</taxon>
        <taxon>Pseudomonadati</taxon>
        <taxon>Planctomycetota</taxon>
        <taxon>Planctomycetia</taxon>
        <taxon>Pirellulales</taxon>
        <taxon>Pirellulaceae</taxon>
        <taxon>Roseimaritima</taxon>
    </lineage>
</organism>
<feature type="transmembrane region" description="Helical" evidence="2">
    <location>
        <begin position="74"/>
        <end position="97"/>
    </location>
</feature>
<protein>
    <submittedName>
        <fullName evidence="3">Uncharacterized protein</fullName>
    </submittedName>
</protein>
<evidence type="ECO:0000256" key="1">
    <source>
        <dbReference type="SAM" id="MobiDB-lite"/>
    </source>
</evidence>
<evidence type="ECO:0000313" key="4">
    <source>
        <dbReference type="Proteomes" id="UP000320672"/>
    </source>
</evidence>
<feature type="compositionally biased region" description="Polar residues" evidence="1">
    <location>
        <begin position="103"/>
        <end position="118"/>
    </location>
</feature>
<dbReference type="EMBL" id="CP036262">
    <property type="protein sequence ID" value="QDS93243.1"/>
    <property type="molecule type" value="Genomic_DNA"/>
</dbReference>
<name>A0A517MED8_9BACT</name>
<dbReference type="AlphaFoldDB" id="A0A517MED8"/>
<evidence type="ECO:0000313" key="3">
    <source>
        <dbReference type="EMBL" id="QDS93243.1"/>
    </source>
</evidence>
<gene>
    <name evidence="3" type="ORF">FF011L_20050</name>
</gene>
<evidence type="ECO:0000256" key="2">
    <source>
        <dbReference type="SAM" id="Phobius"/>
    </source>
</evidence>
<proteinExistence type="predicted"/>
<accession>A0A517MED8</accession>
<feature type="region of interest" description="Disordered" evidence="1">
    <location>
        <begin position="101"/>
        <end position="126"/>
    </location>
</feature>
<keyword evidence="2" id="KW-0472">Membrane</keyword>
<keyword evidence="4" id="KW-1185">Reference proteome</keyword>
<keyword evidence="2" id="KW-1133">Transmembrane helix</keyword>
<reference evidence="3 4" key="1">
    <citation type="submission" date="2019-02" db="EMBL/GenBank/DDBJ databases">
        <title>Deep-cultivation of Planctomycetes and their phenomic and genomic characterization uncovers novel biology.</title>
        <authorList>
            <person name="Wiegand S."/>
            <person name="Jogler M."/>
            <person name="Boedeker C."/>
            <person name="Pinto D."/>
            <person name="Vollmers J."/>
            <person name="Rivas-Marin E."/>
            <person name="Kohn T."/>
            <person name="Peeters S.H."/>
            <person name="Heuer A."/>
            <person name="Rast P."/>
            <person name="Oberbeckmann S."/>
            <person name="Bunk B."/>
            <person name="Jeske O."/>
            <person name="Meyerdierks A."/>
            <person name="Storesund J.E."/>
            <person name="Kallscheuer N."/>
            <person name="Luecker S."/>
            <person name="Lage O.M."/>
            <person name="Pohl T."/>
            <person name="Merkel B.J."/>
            <person name="Hornburger P."/>
            <person name="Mueller R.-W."/>
            <person name="Bruemmer F."/>
            <person name="Labrenz M."/>
            <person name="Spormann A.M."/>
            <person name="Op den Camp H."/>
            <person name="Overmann J."/>
            <person name="Amann R."/>
            <person name="Jetten M.S.M."/>
            <person name="Mascher T."/>
            <person name="Medema M.H."/>
            <person name="Devos D.P."/>
            <person name="Kaster A.-K."/>
            <person name="Ovreas L."/>
            <person name="Rohde M."/>
            <person name="Galperin M.Y."/>
            <person name="Jogler C."/>
        </authorList>
    </citation>
    <scope>NUCLEOTIDE SEQUENCE [LARGE SCALE GENOMIC DNA]</scope>
    <source>
        <strain evidence="3 4">FF011L</strain>
    </source>
</reference>
<dbReference type="KEGG" id="rml:FF011L_20050"/>